<dbReference type="EMBL" id="JACYTP010000025">
    <property type="protein sequence ID" value="MBD8515274.1"/>
    <property type="molecule type" value="Genomic_DNA"/>
</dbReference>
<dbReference type="InterPro" id="IPR005119">
    <property type="entry name" value="LysR_subst-bd"/>
</dbReference>
<evidence type="ECO:0000313" key="2">
    <source>
        <dbReference type="EMBL" id="MBD8515274.1"/>
    </source>
</evidence>
<comment type="caution">
    <text evidence="2">The sequence shown here is derived from an EMBL/GenBank/DDBJ whole genome shotgun (WGS) entry which is preliminary data.</text>
</comment>
<proteinExistence type="predicted"/>
<name>A0ABR9BRS3_9GAMM</name>
<evidence type="ECO:0000313" key="3">
    <source>
        <dbReference type="Proteomes" id="UP000649768"/>
    </source>
</evidence>
<sequence>MHRSPQCPPVSRQCIVDLTFSVPHDSLPVRGYINQLSQILLPVALGLGFTVLPETTILESPYAQDLRIPHRSVNVREPLYLVRKRPRELASRYRWFTDCIRQTLQSS</sequence>
<feature type="domain" description="LysR substrate-binding" evidence="1">
    <location>
        <begin position="28"/>
        <end position="104"/>
    </location>
</feature>
<dbReference type="Proteomes" id="UP000649768">
    <property type="component" value="Unassembled WGS sequence"/>
</dbReference>
<gene>
    <name evidence="2" type="ORF">IFO68_21590</name>
</gene>
<reference evidence="2 3" key="1">
    <citation type="submission" date="2020-09" db="EMBL/GenBank/DDBJ databases">
        <title>Photobacterium sp. CAU 1568 isolated from sand of Sido Beach.</title>
        <authorList>
            <person name="Kim W."/>
        </authorList>
    </citation>
    <scope>NUCLEOTIDE SEQUENCE [LARGE SCALE GENOMIC DNA]</scope>
    <source>
        <strain evidence="2 3">CAU 1568</strain>
    </source>
</reference>
<organism evidence="2 3">
    <name type="scientific">Photobacterium arenosum</name>
    <dbReference type="NCBI Taxonomy" id="2774143"/>
    <lineage>
        <taxon>Bacteria</taxon>
        <taxon>Pseudomonadati</taxon>
        <taxon>Pseudomonadota</taxon>
        <taxon>Gammaproteobacteria</taxon>
        <taxon>Vibrionales</taxon>
        <taxon>Vibrionaceae</taxon>
        <taxon>Photobacterium</taxon>
    </lineage>
</organism>
<keyword evidence="3" id="KW-1185">Reference proteome</keyword>
<dbReference type="SUPFAM" id="SSF53850">
    <property type="entry name" value="Periplasmic binding protein-like II"/>
    <property type="match status" value="1"/>
</dbReference>
<protein>
    <recommendedName>
        <fullName evidence="1">LysR substrate-binding domain-containing protein</fullName>
    </recommendedName>
</protein>
<accession>A0ABR9BRS3</accession>
<dbReference type="Pfam" id="PF03466">
    <property type="entry name" value="LysR_substrate"/>
    <property type="match status" value="1"/>
</dbReference>
<evidence type="ECO:0000259" key="1">
    <source>
        <dbReference type="Pfam" id="PF03466"/>
    </source>
</evidence>